<dbReference type="InterPro" id="IPR017938">
    <property type="entry name" value="Riboflavin_synthase-like_b-brl"/>
</dbReference>
<keyword evidence="7" id="KW-0521">NADP</keyword>
<dbReference type="GO" id="GO:0034599">
    <property type="term" value="P:cellular response to oxidative stress"/>
    <property type="evidence" value="ECO:0007669"/>
    <property type="project" value="TreeGrafter"/>
</dbReference>
<comment type="caution">
    <text evidence="11">The sequence shown here is derived from an EMBL/GenBank/DDBJ whole genome shotgun (WGS) entry which is preliminary data.</text>
</comment>
<dbReference type="PANTHER" id="PTHR47878:SF1">
    <property type="entry name" value="FLAVODOXIN_FERREDOXIN--NADP REDUCTASE"/>
    <property type="match status" value="1"/>
</dbReference>
<keyword evidence="4" id="KW-0285">Flavoprotein</keyword>
<keyword evidence="8 11" id="KW-0560">Oxidoreductase</keyword>
<dbReference type="OrthoDB" id="9784483at2"/>
<reference evidence="11 12" key="1">
    <citation type="submission" date="2020-08" db="EMBL/GenBank/DDBJ databases">
        <title>Genome sequencing of Purple Non-Sulfur Bacteria from various extreme environments.</title>
        <authorList>
            <person name="Mayer M."/>
        </authorList>
    </citation>
    <scope>NUCLEOTIDE SEQUENCE [LARGE SCALE GENOMIC DNA]</scope>
    <source>
        <strain evidence="11 12">2761</strain>
    </source>
</reference>
<proteinExistence type="inferred from homology"/>
<dbReference type="InterPro" id="IPR033892">
    <property type="entry name" value="FNR_bac"/>
</dbReference>
<dbReference type="InterPro" id="IPR008333">
    <property type="entry name" value="Cbr1-like_FAD-bd_dom"/>
</dbReference>
<evidence type="ECO:0000256" key="2">
    <source>
        <dbReference type="ARBA" id="ARBA00008312"/>
    </source>
</evidence>
<comment type="catalytic activity">
    <reaction evidence="9">
        <text>2 reduced [2Fe-2S]-[ferredoxin] + NADP(+) + H(+) = 2 oxidized [2Fe-2S]-[ferredoxin] + NADPH</text>
        <dbReference type="Rhea" id="RHEA:20125"/>
        <dbReference type="Rhea" id="RHEA-COMP:10000"/>
        <dbReference type="Rhea" id="RHEA-COMP:10001"/>
        <dbReference type="ChEBI" id="CHEBI:15378"/>
        <dbReference type="ChEBI" id="CHEBI:33737"/>
        <dbReference type="ChEBI" id="CHEBI:33738"/>
        <dbReference type="ChEBI" id="CHEBI:57783"/>
        <dbReference type="ChEBI" id="CHEBI:58349"/>
        <dbReference type="EC" id="1.18.1.2"/>
    </reaction>
</comment>
<evidence type="ECO:0000256" key="9">
    <source>
        <dbReference type="ARBA" id="ARBA00047776"/>
    </source>
</evidence>
<evidence type="ECO:0000256" key="8">
    <source>
        <dbReference type="ARBA" id="ARBA00023002"/>
    </source>
</evidence>
<sequence>MSTVTVENVLSVRHWNERLFSFRTTRKAALRFENGQFVMLGLPRDDGRPLLRAYSMASPNYADYLEFFSIKVDNGPLTARLQHLKPGDEVLVGQKPTGTLTLHDLKPGKRVYLLSTGTGLAPFISLIQDPLIYERFRQVILVHGVRHITDLAYADFIRDELPHNEYFGEAVGKQLRYYPTVTREGYVNHGRITTLIETGRLFADLGLPELDPELDRVMLCGSSAMLKDCRALLDARGFHVSRFIGDPGDYVIEHAFVEK</sequence>
<dbReference type="PANTHER" id="PTHR47878">
    <property type="entry name" value="OXIDOREDUCTASE FAD/NAD(P)-BINDING DOMAIN PROTEIN"/>
    <property type="match status" value="1"/>
</dbReference>
<dbReference type="Gene3D" id="3.40.50.80">
    <property type="entry name" value="Nucleotide-binding domain of ferredoxin-NADP reductase (FNR) module"/>
    <property type="match status" value="1"/>
</dbReference>
<keyword evidence="5" id="KW-0547">Nucleotide-binding</keyword>
<dbReference type="InterPro" id="IPR051930">
    <property type="entry name" value="FNR_type-1"/>
</dbReference>
<protein>
    <recommendedName>
        <fullName evidence="3">ferredoxin--NADP(+) reductase</fullName>
        <ecNumber evidence="3">1.18.1.2</ecNumber>
    </recommendedName>
</protein>
<dbReference type="CDD" id="cd06195">
    <property type="entry name" value="FNR1"/>
    <property type="match status" value="1"/>
</dbReference>
<evidence type="ECO:0000256" key="4">
    <source>
        <dbReference type="ARBA" id="ARBA00022630"/>
    </source>
</evidence>
<dbReference type="EMBL" id="JACIGE010000008">
    <property type="protein sequence ID" value="MBB4247930.1"/>
    <property type="molecule type" value="Genomic_DNA"/>
</dbReference>
<evidence type="ECO:0000256" key="7">
    <source>
        <dbReference type="ARBA" id="ARBA00022857"/>
    </source>
</evidence>
<dbReference type="Pfam" id="PF00970">
    <property type="entry name" value="FAD_binding_6"/>
    <property type="match status" value="1"/>
</dbReference>
<evidence type="ECO:0000259" key="10">
    <source>
        <dbReference type="PROSITE" id="PS51384"/>
    </source>
</evidence>
<dbReference type="Gene3D" id="2.40.30.10">
    <property type="entry name" value="Translation factors"/>
    <property type="match status" value="1"/>
</dbReference>
<gene>
    <name evidence="11" type="ORF">GGD90_002316</name>
</gene>
<keyword evidence="6" id="KW-0274">FAD</keyword>
<evidence type="ECO:0000313" key="11">
    <source>
        <dbReference type="EMBL" id="MBB4247930.1"/>
    </source>
</evidence>
<evidence type="ECO:0000256" key="6">
    <source>
        <dbReference type="ARBA" id="ARBA00022827"/>
    </source>
</evidence>
<dbReference type="InterPro" id="IPR001709">
    <property type="entry name" value="Flavoprot_Pyr_Nucl_cyt_Rdtase"/>
</dbReference>
<dbReference type="SUPFAM" id="SSF52343">
    <property type="entry name" value="Ferredoxin reductase-like, C-terminal NADP-linked domain"/>
    <property type="match status" value="1"/>
</dbReference>
<keyword evidence="12" id="KW-1185">Reference proteome</keyword>
<dbReference type="Pfam" id="PF00175">
    <property type="entry name" value="NAD_binding_1"/>
    <property type="match status" value="1"/>
</dbReference>
<dbReference type="RefSeq" id="WP_153116929.1">
    <property type="nucleotide sequence ID" value="NZ_JACIGE010000008.1"/>
</dbReference>
<dbReference type="GO" id="GO:0004324">
    <property type="term" value="F:ferredoxin-NADP+ reductase activity"/>
    <property type="evidence" value="ECO:0007669"/>
    <property type="project" value="UniProtKB-EC"/>
</dbReference>
<dbReference type="PRINTS" id="PR00371">
    <property type="entry name" value="FPNCR"/>
</dbReference>
<dbReference type="PROSITE" id="PS51384">
    <property type="entry name" value="FAD_FR"/>
    <property type="match status" value="1"/>
</dbReference>
<organism evidence="11 12">
    <name type="scientific">Rhodocyclus tenuis</name>
    <name type="common">Rhodospirillum tenue</name>
    <dbReference type="NCBI Taxonomy" id="1066"/>
    <lineage>
        <taxon>Bacteria</taxon>
        <taxon>Pseudomonadati</taxon>
        <taxon>Pseudomonadota</taxon>
        <taxon>Betaproteobacteria</taxon>
        <taxon>Rhodocyclales</taxon>
        <taxon>Rhodocyclaceae</taxon>
        <taxon>Rhodocyclus</taxon>
    </lineage>
</organism>
<dbReference type="InterPro" id="IPR001433">
    <property type="entry name" value="OxRdtase_FAD/NAD-bd"/>
</dbReference>
<evidence type="ECO:0000256" key="1">
    <source>
        <dbReference type="ARBA" id="ARBA00001974"/>
    </source>
</evidence>
<dbReference type="EC" id="1.18.1.2" evidence="3"/>
<dbReference type="Proteomes" id="UP000587070">
    <property type="component" value="Unassembled WGS sequence"/>
</dbReference>
<dbReference type="GO" id="GO:0000166">
    <property type="term" value="F:nucleotide binding"/>
    <property type="evidence" value="ECO:0007669"/>
    <property type="project" value="UniProtKB-KW"/>
</dbReference>
<accession>A0A840GAK2</accession>
<feature type="domain" description="FAD-binding FR-type" evidence="10">
    <location>
        <begin position="1"/>
        <end position="103"/>
    </location>
</feature>
<dbReference type="AlphaFoldDB" id="A0A840GAK2"/>
<dbReference type="InterPro" id="IPR017927">
    <property type="entry name" value="FAD-bd_FR_type"/>
</dbReference>
<dbReference type="PRINTS" id="PR00410">
    <property type="entry name" value="PHEHYDRXLASE"/>
</dbReference>
<dbReference type="SUPFAM" id="SSF63380">
    <property type="entry name" value="Riboflavin synthase domain-like"/>
    <property type="match status" value="1"/>
</dbReference>
<name>A0A840GAK2_RHOTE</name>
<comment type="similarity">
    <text evidence="2">Belongs to the ferredoxin--NADP reductase type 1 family.</text>
</comment>
<evidence type="ECO:0000313" key="12">
    <source>
        <dbReference type="Proteomes" id="UP000587070"/>
    </source>
</evidence>
<dbReference type="InterPro" id="IPR039261">
    <property type="entry name" value="FNR_nucleotide-bd"/>
</dbReference>
<evidence type="ECO:0000256" key="3">
    <source>
        <dbReference type="ARBA" id="ARBA00013223"/>
    </source>
</evidence>
<evidence type="ECO:0000256" key="5">
    <source>
        <dbReference type="ARBA" id="ARBA00022741"/>
    </source>
</evidence>
<comment type="cofactor">
    <cofactor evidence="1">
        <name>FAD</name>
        <dbReference type="ChEBI" id="CHEBI:57692"/>
    </cofactor>
</comment>
<dbReference type="GO" id="GO:0042167">
    <property type="term" value="P:heme catabolic process"/>
    <property type="evidence" value="ECO:0007669"/>
    <property type="project" value="TreeGrafter"/>
</dbReference>